<evidence type="ECO:0000256" key="40">
    <source>
        <dbReference type="PIRSR" id="PIRSR612803-1"/>
    </source>
</evidence>
<comment type="catalytic activity">
    <reaction evidence="34">
        <text>1'-[1,2-di-(9Z,12Z-octadecadienoyl)-sn-glycero-3-phospho]-3'-[1-(9Z,12Z-octadecadienoyl)-sn-glycero-3-phospho]-glycerol + hexadecanoyl-CoA = 1'-[1,2-di-(9Z,12Z-octadecadienoyl)-sn-glycero-3-phospho]-3'-[1-(9Z,12Z-octadecadienoyl)-2-hexadecanoyl-sn-glycero-3-phospho]-glycerol + CoA</text>
        <dbReference type="Rhea" id="RHEA:43680"/>
        <dbReference type="ChEBI" id="CHEBI:57287"/>
        <dbReference type="ChEBI" id="CHEBI:57379"/>
        <dbReference type="ChEBI" id="CHEBI:83580"/>
        <dbReference type="ChEBI" id="CHEBI:83583"/>
    </reaction>
    <physiologicalReaction direction="left-to-right" evidence="34">
        <dbReference type="Rhea" id="RHEA:43681"/>
    </physiologicalReaction>
</comment>
<evidence type="ECO:0000256" key="12">
    <source>
        <dbReference type="ARBA" id="ARBA00022946"/>
    </source>
</evidence>
<sequence length="792" mass="86942">MLFARGASVHWSRYLTAPVARVGSTIRLASTNVCIKPDTVSVKPQITVAKREEMIESNSRKTVTLRIEDNIAIMKIDLPNAKENILNEIVADDFRYFMDRIDADSSIKGVVVISGKPNTFIAGADIGMLAKCQNSADGRRISSIGQQDFFRIENSQKPVVAAIMGTCMGGGLELALACHYRIAMNVPKTLFALPEVKLGLLPGAGGTQRLPNLISITDALGMILTGKTLPAVKAKKIGLVDRIVQPIGAGIKPADENNYNYLEQIAIETAQQLSAGALEVNRKGSFWKKATNYALTKTPLFKHLILKKARENIMKMTFGNYPAPLKILDVIESGITKGPDLGYMEESEAFGDLTQTTQCKALMSIFKGRTECRRNKFGESKKIEKLAVIGAGLMGAGIANVSIDKNIQTYLLDRDDEGLARGQNQIHKHYDGMVKRKKISDYERHKFMANLKTTCTYDELHDCDVAVEAVFEELSLKHEVIKKLESIVPEHCIIASNTSALPITQIASVSARPDRIIGMHYFSPVERMELLEIITTKDTSKEAIAVAAQLGLTQNKLVVVVKDCPGFFVVRCLAPMMSEVVRLLQEGVHPDEIDDMTRNYGFPVGAATLTDEVGIDVAQHVAKFLGEALGPRIGGGSITVLEEMIASGFKGRKSNKGYFIYGDSKKLGIFGKKKPVNEAALRILHNHKLTPISTVSSVADRQLRILCRYVNEAAICLEEGVISSPLDGDTASVFGVGFPPFWGGPFRFVDIYGADKLVGNMLRYAEAYSSEQFKPAQIIQDHAKRNTKFYSE</sequence>
<dbReference type="InterPro" id="IPR006108">
    <property type="entry name" value="3HC_DH_C"/>
</dbReference>
<comment type="catalytic activity">
    <reaction evidence="32">
        <text>1'-[1,2-di-(9Z,12Z-octadecadienoyl)-sn-glycero-3-phospho]-3'-[1-(9Z,12Z-octadecadienoyl)-sn-glycero-3-phospho]-glycerol + (9Z)-octadecenoyl-CoA = 1'-[1,2-di-(9Z,12Z-octadecadienoyl)-sn-glycero-3-phospho]-3'-[1-(9Z,12Z-octadecadienoyl)-2-(9Z-octadecenoyl)-sn-glycero-3-phospho]-glycerol + CoA</text>
        <dbReference type="Rhea" id="RHEA:43676"/>
        <dbReference type="ChEBI" id="CHEBI:57287"/>
        <dbReference type="ChEBI" id="CHEBI:57387"/>
        <dbReference type="ChEBI" id="CHEBI:83580"/>
        <dbReference type="ChEBI" id="CHEBI:83582"/>
    </reaction>
    <physiologicalReaction direction="left-to-right" evidence="32">
        <dbReference type="Rhea" id="RHEA:43677"/>
    </physiologicalReaction>
</comment>
<keyword evidence="16" id="KW-0443">Lipid metabolism</keyword>
<evidence type="ECO:0000256" key="1">
    <source>
        <dbReference type="ARBA" id="ARBA00000469"/>
    </source>
</evidence>
<proteinExistence type="inferred from homology"/>
<evidence type="ECO:0000256" key="11">
    <source>
        <dbReference type="ARBA" id="ARBA00022832"/>
    </source>
</evidence>
<comment type="catalytic activity">
    <reaction evidence="22">
        <text>(3S)-hydroxyhexadecanoyl-CoA + NAD(+) = 3-oxohexadecanoyl-CoA + NADH + H(+)</text>
        <dbReference type="Rhea" id="RHEA:31159"/>
        <dbReference type="ChEBI" id="CHEBI:15378"/>
        <dbReference type="ChEBI" id="CHEBI:57349"/>
        <dbReference type="ChEBI" id="CHEBI:57540"/>
        <dbReference type="ChEBI" id="CHEBI:57945"/>
        <dbReference type="ChEBI" id="CHEBI:62613"/>
    </reaction>
    <physiologicalReaction direction="left-to-right" evidence="22">
        <dbReference type="Rhea" id="RHEA:31160"/>
    </physiologicalReaction>
</comment>
<dbReference type="InterPro" id="IPR008927">
    <property type="entry name" value="6-PGluconate_DH-like_C_sf"/>
</dbReference>
<dbReference type="Pfam" id="PF00378">
    <property type="entry name" value="ECH_1"/>
    <property type="match status" value="1"/>
</dbReference>
<evidence type="ECO:0000313" key="45">
    <source>
        <dbReference type="Proteomes" id="UP000277928"/>
    </source>
</evidence>
<dbReference type="EC" id="4.2.1.17" evidence="6"/>
<keyword evidence="13" id="KW-0007">Acetylation</keyword>
<evidence type="ECO:0000256" key="9">
    <source>
        <dbReference type="ARBA" id="ARBA00022679"/>
    </source>
</evidence>
<evidence type="ECO:0000256" key="37">
    <source>
        <dbReference type="ARBA" id="ARBA00068347"/>
    </source>
</evidence>
<dbReference type="InterPro" id="IPR050136">
    <property type="entry name" value="FA_oxidation_alpha_subunit"/>
</dbReference>
<dbReference type="FunFam" id="3.40.50.720:FF:000009">
    <property type="entry name" value="Fatty oxidation complex, alpha subunit"/>
    <property type="match status" value="1"/>
</dbReference>
<evidence type="ECO:0000256" key="14">
    <source>
        <dbReference type="ARBA" id="ARBA00023002"/>
    </source>
</evidence>
<evidence type="ECO:0000256" key="7">
    <source>
        <dbReference type="ARBA" id="ARBA00022481"/>
    </source>
</evidence>
<dbReference type="OMA" id="ESTTIRW"/>
<evidence type="ECO:0000256" key="28">
    <source>
        <dbReference type="ARBA" id="ARBA00051877"/>
    </source>
</evidence>
<feature type="domain" description="3-hydroxyacyl-CoA dehydrogenase C-terminal" evidence="42">
    <location>
        <begin position="566"/>
        <end position="660"/>
    </location>
</feature>
<evidence type="ECO:0000256" key="19">
    <source>
        <dbReference type="ARBA" id="ARBA00023239"/>
    </source>
</evidence>
<comment type="catalytic activity">
    <reaction evidence="29">
        <text>(3S)-hydroxyoctanoyl-CoA + NAD(+) = 3-oxooctanoyl-CoA + NADH + H(+)</text>
        <dbReference type="Rhea" id="RHEA:31195"/>
        <dbReference type="ChEBI" id="CHEBI:15378"/>
        <dbReference type="ChEBI" id="CHEBI:57540"/>
        <dbReference type="ChEBI" id="CHEBI:57945"/>
        <dbReference type="ChEBI" id="CHEBI:62617"/>
        <dbReference type="ChEBI" id="CHEBI:62619"/>
    </reaction>
    <physiologicalReaction direction="left-to-right" evidence="29">
        <dbReference type="Rhea" id="RHEA:31196"/>
    </physiologicalReaction>
</comment>
<evidence type="ECO:0000256" key="35">
    <source>
        <dbReference type="ARBA" id="ARBA00062153"/>
    </source>
</evidence>
<comment type="catalytic activity">
    <reaction evidence="27">
        <text>a 4-saturated-(3S)-3-hydroxyacyl-CoA = a (3E)-enoyl-CoA + H2O</text>
        <dbReference type="Rhea" id="RHEA:20724"/>
        <dbReference type="ChEBI" id="CHEBI:15377"/>
        <dbReference type="ChEBI" id="CHEBI:58521"/>
        <dbReference type="ChEBI" id="CHEBI:137480"/>
        <dbReference type="EC" id="4.2.1.17"/>
    </reaction>
    <physiologicalReaction direction="right-to-left" evidence="27">
        <dbReference type="Rhea" id="RHEA:20726"/>
    </physiologicalReaction>
</comment>
<dbReference type="STRING" id="42156.A0A3P6SE96"/>
<evidence type="ECO:0000256" key="24">
    <source>
        <dbReference type="ARBA" id="ARBA00049556"/>
    </source>
</evidence>
<feature type="site" description="Important for long-chain enoyl-CoA hydratase activity" evidence="41">
    <location>
        <position position="195"/>
    </location>
</feature>
<protein>
    <recommendedName>
        <fullName evidence="37">Trifunctional enzyme subunit alpha, mitochondrial</fullName>
        <ecNumber evidence="36">1.1.1.211</ecNumber>
        <ecNumber evidence="6">4.2.1.17</ecNumber>
    </recommendedName>
    <alternativeName>
        <fullName evidence="38">Monolysocardiolipin acyltransferase</fullName>
    </alternativeName>
    <alternativeName>
        <fullName evidence="39">TP-alpha</fullName>
    </alternativeName>
</protein>
<evidence type="ECO:0000256" key="29">
    <source>
        <dbReference type="ARBA" id="ARBA00052224"/>
    </source>
</evidence>
<feature type="domain" description="3-hydroxyacyl-CoA dehydrogenase NAD binding" evidence="43">
    <location>
        <begin position="385"/>
        <end position="564"/>
    </location>
</feature>
<comment type="catalytic activity">
    <reaction evidence="23">
        <text>(3S)-hydroxydecanoyl-CoA + NAD(+) = 3-oxodecanoyl-CoA + NADH + H(+)</text>
        <dbReference type="Rhea" id="RHEA:31187"/>
        <dbReference type="ChEBI" id="CHEBI:15378"/>
        <dbReference type="ChEBI" id="CHEBI:57540"/>
        <dbReference type="ChEBI" id="CHEBI:57945"/>
        <dbReference type="ChEBI" id="CHEBI:62548"/>
        <dbReference type="ChEBI" id="CHEBI:62616"/>
    </reaction>
    <physiologicalReaction direction="left-to-right" evidence="23">
        <dbReference type="Rhea" id="RHEA:31188"/>
    </physiologicalReaction>
</comment>
<keyword evidence="11" id="KW-0276">Fatty acid metabolism</keyword>
<evidence type="ECO:0000256" key="15">
    <source>
        <dbReference type="ARBA" id="ARBA00023027"/>
    </source>
</evidence>
<keyword evidence="12" id="KW-0809">Transit peptide</keyword>
<evidence type="ECO:0000256" key="26">
    <source>
        <dbReference type="ARBA" id="ARBA00050446"/>
    </source>
</evidence>
<evidence type="ECO:0000256" key="10">
    <source>
        <dbReference type="ARBA" id="ARBA00022792"/>
    </source>
</evidence>
<evidence type="ECO:0000259" key="42">
    <source>
        <dbReference type="Pfam" id="PF00725"/>
    </source>
</evidence>
<dbReference type="Gene3D" id="3.90.226.10">
    <property type="entry name" value="2-enoyl-CoA Hydratase, Chain A, domain 1"/>
    <property type="match status" value="1"/>
</dbReference>
<keyword evidence="7" id="KW-0488">Methylation</keyword>
<gene>
    <name evidence="44" type="ORF">NLS_LOCUS1136</name>
</gene>
<name>A0A3P6SE96_LITSI</name>
<keyword evidence="19" id="KW-0456">Lyase</keyword>
<evidence type="ECO:0000256" key="27">
    <source>
        <dbReference type="ARBA" id="ARBA00051215"/>
    </source>
</evidence>
<keyword evidence="10" id="KW-0999">Mitochondrion inner membrane</keyword>
<keyword evidence="45" id="KW-1185">Reference proteome</keyword>
<dbReference type="Proteomes" id="UP000277928">
    <property type="component" value="Unassembled WGS sequence"/>
</dbReference>
<evidence type="ECO:0000256" key="20">
    <source>
        <dbReference type="ARBA" id="ARBA00023268"/>
    </source>
</evidence>
<comment type="subunit">
    <text evidence="35">Heterotetramer of 2 alpha/HADHA and 2 beta/HADHB subunits; forms the mitochondrial trifunctional enzyme. Also purified as higher order heterooligomers including a 4 alpha/HADHA and 4 beta/HADHB heterooligomer which physiological significance remains unclear. The mitochondrial trifunctional enzyme interacts with MTLN.</text>
</comment>
<dbReference type="Pfam" id="PF00725">
    <property type="entry name" value="3HCDH"/>
    <property type="match status" value="2"/>
</dbReference>
<comment type="catalytic activity">
    <reaction evidence="26">
        <text>a long-chain (3S)-3-hydroxy fatty acyl-CoA + NAD(+) = a long-chain 3-oxo-fatty acyl-CoA + NADH + H(+)</text>
        <dbReference type="Rhea" id="RHEA:52656"/>
        <dbReference type="ChEBI" id="CHEBI:15378"/>
        <dbReference type="ChEBI" id="CHEBI:57540"/>
        <dbReference type="ChEBI" id="CHEBI:57945"/>
        <dbReference type="ChEBI" id="CHEBI:136757"/>
        <dbReference type="ChEBI" id="CHEBI:136758"/>
        <dbReference type="EC" id="1.1.1.211"/>
    </reaction>
    <physiologicalReaction direction="left-to-right" evidence="26">
        <dbReference type="Rhea" id="RHEA:52657"/>
    </physiologicalReaction>
</comment>
<evidence type="ECO:0000256" key="22">
    <source>
        <dbReference type="ARBA" id="ARBA00047613"/>
    </source>
</evidence>
<comment type="similarity">
    <text evidence="5">In the N-terminal section; belongs to the enoyl-CoA hydratase/isomerase family.</text>
</comment>
<evidence type="ECO:0000256" key="38">
    <source>
        <dbReference type="ARBA" id="ARBA00077617"/>
    </source>
</evidence>
<dbReference type="InterPro" id="IPR012803">
    <property type="entry name" value="Fa_ox_alpha_mit"/>
</dbReference>
<keyword evidence="14" id="KW-0560">Oxidoreductase</keyword>
<dbReference type="InterPro" id="IPR006176">
    <property type="entry name" value="3-OHacyl-CoA_DH_NAD-bd"/>
</dbReference>
<evidence type="ECO:0000256" key="18">
    <source>
        <dbReference type="ARBA" id="ARBA00023136"/>
    </source>
</evidence>
<dbReference type="PANTHER" id="PTHR43612:SF3">
    <property type="entry name" value="TRIFUNCTIONAL ENZYME SUBUNIT ALPHA, MITOCHONDRIAL"/>
    <property type="match status" value="1"/>
</dbReference>
<dbReference type="GO" id="GO:0016507">
    <property type="term" value="C:mitochondrial fatty acid beta-oxidation multienzyme complex"/>
    <property type="evidence" value="ECO:0007669"/>
    <property type="project" value="InterPro"/>
</dbReference>
<evidence type="ECO:0000256" key="34">
    <source>
        <dbReference type="ARBA" id="ARBA00052989"/>
    </source>
</evidence>
<keyword evidence="17" id="KW-0496">Mitochondrion</keyword>
<feature type="active site" description="For hydroxyacyl-coenzyme A dehydrogenase activity" evidence="40">
    <location>
        <position position="532"/>
    </location>
</feature>
<evidence type="ECO:0000256" key="30">
    <source>
        <dbReference type="ARBA" id="ARBA00052711"/>
    </source>
</evidence>
<evidence type="ECO:0000256" key="36">
    <source>
        <dbReference type="ARBA" id="ARBA00066806"/>
    </source>
</evidence>
<evidence type="ECO:0000256" key="16">
    <source>
        <dbReference type="ARBA" id="ARBA00023098"/>
    </source>
</evidence>
<comment type="subcellular location">
    <subcellularLocation>
        <location evidence="2">Mitochondrion inner membrane</location>
    </subcellularLocation>
</comment>
<evidence type="ECO:0000256" key="39">
    <source>
        <dbReference type="ARBA" id="ARBA00083277"/>
    </source>
</evidence>
<dbReference type="GO" id="GO:0004300">
    <property type="term" value="F:enoyl-CoA hydratase activity"/>
    <property type="evidence" value="ECO:0007669"/>
    <property type="project" value="UniProtKB-EC"/>
</dbReference>
<dbReference type="PANTHER" id="PTHR43612">
    <property type="entry name" value="TRIFUNCTIONAL ENZYME SUBUNIT ALPHA"/>
    <property type="match status" value="1"/>
</dbReference>
<dbReference type="EMBL" id="UYRX01000037">
    <property type="protein sequence ID" value="VDK70537.1"/>
    <property type="molecule type" value="Genomic_DNA"/>
</dbReference>
<evidence type="ECO:0000256" key="2">
    <source>
        <dbReference type="ARBA" id="ARBA00004273"/>
    </source>
</evidence>
<dbReference type="GO" id="GO:0016740">
    <property type="term" value="F:transferase activity"/>
    <property type="evidence" value="ECO:0007669"/>
    <property type="project" value="UniProtKB-KW"/>
</dbReference>
<evidence type="ECO:0000256" key="32">
    <source>
        <dbReference type="ARBA" id="ARBA00052860"/>
    </source>
</evidence>
<feature type="site" description="Important for hydroxyacyl-coenzyme A dehydrogenase activity" evidence="41">
    <location>
        <position position="520"/>
    </location>
</feature>
<comment type="catalytic activity">
    <reaction evidence="31">
        <text>(3S)-hydroxytetradecanoyl-CoA + NAD(+) = 3-oxotetradecanoyl-CoA + NADH + H(+)</text>
        <dbReference type="Rhea" id="RHEA:31167"/>
        <dbReference type="ChEBI" id="CHEBI:15378"/>
        <dbReference type="ChEBI" id="CHEBI:57540"/>
        <dbReference type="ChEBI" id="CHEBI:57945"/>
        <dbReference type="ChEBI" id="CHEBI:62543"/>
        <dbReference type="ChEBI" id="CHEBI:62614"/>
    </reaction>
    <physiologicalReaction direction="left-to-right" evidence="31">
        <dbReference type="Rhea" id="RHEA:31168"/>
    </physiologicalReaction>
</comment>
<dbReference type="GO" id="GO:0070403">
    <property type="term" value="F:NAD+ binding"/>
    <property type="evidence" value="ECO:0007669"/>
    <property type="project" value="InterPro"/>
</dbReference>
<dbReference type="Gene3D" id="3.40.50.720">
    <property type="entry name" value="NAD(P)-binding Rossmann-like Domain"/>
    <property type="match status" value="1"/>
</dbReference>
<dbReference type="Pfam" id="PF02737">
    <property type="entry name" value="3HCDH_N"/>
    <property type="match status" value="1"/>
</dbReference>
<dbReference type="GO" id="GO:0016509">
    <property type="term" value="F:long-chain (3S)-3-hydroxyacyl-CoA dehydrogenase (NAD+) activity"/>
    <property type="evidence" value="ECO:0007669"/>
    <property type="project" value="UniProtKB-EC"/>
</dbReference>
<comment type="catalytic activity">
    <reaction evidence="25">
        <text>1'-[1,2-di-(9Z,12Z-octadecadienoyl)-sn-glycero-3-phospho]-3'-[1-(9Z,12Z-octadecadienoyl)-sn-glycero-3-phospho]-glycerol + (9Z,12Z)-octadecadienoyl-CoA = 1',3'-bis-[1,2-di-(9Z,12Z-octadecadienoyl)-sn-glycero-3-phospho]-glycerol + CoA</text>
        <dbReference type="Rhea" id="RHEA:43672"/>
        <dbReference type="ChEBI" id="CHEBI:57287"/>
        <dbReference type="ChEBI" id="CHEBI:57383"/>
        <dbReference type="ChEBI" id="CHEBI:83580"/>
        <dbReference type="ChEBI" id="CHEBI:83581"/>
    </reaction>
    <physiologicalReaction direction="left-to-right" evidence="25">
        <dbReference type="Rhea" id="RHEA:43673"/>
    </physiologicalReaction>
</comment>
<dbReference type="SUPFAM" id="SSF51735">
    <property type="entry name" value="NAD(P)-binding Rossmann-fold domains"/>
    <property type="match status" value="1"/>
</dbReference>
<evidence type="ECO:0000256" key="13">
    <source>
        <dbReference type="ARBA" id="ARBA00022990"/>
    </source>
</evidence>
<dbReference type="AlphaFoldDB" id="A0A3P6SE96"/>
<dbReference type="FunFam" id="3.90.226.10:FF:000011">
    <property type="entry name" value="Fatty acid oxidation complex subunit alpha"/>
    <property type="match status" value="1"/>
</dbReference>
<keyword evidence="15" id="KW-0520">NAD</keyword>
<dbReference type="GO" id="GO:0005743">
    <property type="term" value="C:mitochondrial inner membrane"/>
    <property type="evidence" value="ECO:0007669"/>
    <property type="project" value="UniProtKB-SubCell"/>
</dbReference>
<dbReference type="NCBIfam" id="TIGR02441">
    <property type="entry name" value="fa_ox_alpha_mit"/>
    <property type="match status" value="1"/>
</dbReference>
<evidence type="ECO:0000256" key="5">
    <source>
        <dbReference type="ARBA" id="ARBA00008750"/>
    </source>
</evidence>
<comment type="catalytic activity">
    <reaction evidence="30">
        <text>(3S)-3-hydroxydodecanoyl-CoA = (2E)-dodecenoyl-CoA + H2O</text>
        <dbReference type="Rhea" id="RHEA:31075"/>
        <dbReference type="ChEBI" id="CHEBI:15377"/>
        <dbReference type="ChEBI" id="CHEBI:57330"/>
        <dbReference type="ChEBI" id="CHEBI:62558"/>
    </reaction>
    <physiologicalReaction direction="right-to-left" evidence="30">
        <dbReference type="Rhea" id="RHEA:31077"/>
    </physiologicalReaction>
</comment>
<evidence type="ECO:0000256" key="4">
    <source>
        <dbReference type="ARBA" id="ARBA00007005"/>
    </source>
</evidence>
<dbReference type="InterPro" id="IPR029045">
    <property type="entry name" value="ClpP/crotonase-like_dom_sf"/>
</dbReference>
<comment type="similarity">
    <text evidence="4">In the central section; belongs to the 3-hydroxyacyl-CoA dehydrogenase family.</text>
</comment>
<dbReference type="OrthoDB" id="5958943at2759"/>
<comment type="pathway">
    <text evidence="3">Lipid metabolism; fatty acid beta-oxidation.</text>
</comment>
<keyword evidence="18" id="KW-0472">Membrane</keyword>
<dbReference type="SUPFAM" id="SSF48179">
    <property type="entry name" value="6-phosphogluconate dehydrogenase C-terminal domain-like"/>
    <property type="match status" value="2"/>
</dbReference>
<dbReference type="Gene3D" id="1.10.1040.50">
    <property type="match status" value="1"/>
</dbReference>
<evidence type="ECO:0000256" key="41">
    <source>
        <dbReference type="PIRSR" id="PIRSR612803-2"/>
    </source>
</evidence>
<keyword evidence="8" id="KW-0597">Phosphoprotein</keyword>
<evidence type="ECO:0000256" key="31">
    <source>
        <dbReference type="ARBA" id="ARBA00052834"/>
    </source>
</evidence>
<comment type="catalytic activity">
    <reaction evidence="24">
        <text>a (3S)-3-hydroxyacyl-CoA + NAD(+) = a 3-oxoacyl-CoA + NADH + H(+)</text>
        <dbReference type="Rhea" id="RHEA:22432"/>
        <dbReference type="ChEBI" id="CHEBI:15378"/>
        <dbReference type="ChEBI" id="CHEBI:57318"/>
        <dbReference type="ChEBI" id="CHEBI:57540"/>
        <dbReference type="ChEBI" id="CHEBI:57945"/>
        <dbReference type="ChEBI" id="CHEBI:90726"/>
        <dbReference type="EC" id="1.1.1.35"/>
    </reaction>
</comment>
<dbReference type="EC" id="1.1.1.211" evidence="36"/>
<dbReference type="FunFam" id="1.10.1040.50:FF:000002">
    <property type="entry name" value="Trifunctional enzyme subunit alpha, mitochondrial"/>
    <property type="match status" value="1"/>
</dbReference>
<keyword evidence="20" id="KW-0511">Multifunctional enzyme</keyword>
<evidence type="ECO:0000259" key="43">
    <source>
        <dbReference type="Pfam" id="PF02737"/>
    </source>
</evidence>
<evidence type="ECO:0000256" key="21">
    <source>
        <dbReference type="ARBA" id="ARBA00035854"/>
    </source>
</evidence>
<dbReference type="InterPro" id="IPR001753">
    <property type="entry name" value="Enoyl-CoA_hydra/iso"/>
</dbReference>
<feature type="site" description="Important for long-chain enoyl-CoA hydratase activity" evidence="41">
    <location>
        <position position="173"/>
    </location>
</feature>
<evidence type="ECO:0000256" key="33">
    <source>
        <dbReference type="ARBA" id="ARBA00052945"/>
    </source>
</evidence>
<evidence type="ECO:0000256" key="25">
    <source>
        <dbReference type="ARBA" id="ARBA00050222"/>
    </source>
</evidence>
<comment type="catalytic activity">
    <reaction evidence="1">
        <text>(3S)-hydroxyhexadecanoyl-CoA = (2E)-hexadecenoyl-CoA + H2O</text>
        <dbReference type="Rhea" id="RHEA:31163"/>
        <dbReference type="ChEBI" id="CHEBI:15377"/>
        <dbReference type="ChEBI" id="CHEBI:61526"/>
        <dbReference type="ChEBI" id="CHEBI:62613"/>
    </reaction>
    <physiologicalReaction direction="right-to-left" evidence="1">
        <dbReference type="Rhea" id="RHEA:31165"/>
    </physiologicalReaction>
</comment>
<accession>A0A3P6SE96</accession>
<keyword evidence="9" id="KW-0808">Transferase</keyword>
<dbReference type="CDD" id="cd06558">
    <property type="entry name" value="crotonase-like"/>
    <property type="match status" value="1"/>
</dbReference>
<feature type="domain" description="3-hydroxyacyl-CoA dehydrogenase C-terminal" evidence="42">
    <location>
        <begin position="704"/>
        <end position="785"/>
    </location>
</feature>
<evidence type="ECO:0000256" key="23">
    <source>
        <dbReference type="ARBA" id="ARBA00048361"/>
    </source>
</evidence>
<comment type="catalytic activity">
    <reaction evidence="28">
        <text>(3S)-hydroxyoctanoyl-CoA = (2E)-octenoyl-CoA + H2O</text>
        <dbReference type="Rhea" id="RHEA:31199"/>
        <dbReference type="ChEBI" id="CHEBI:15377"/>
        <dbReference type="ChEBI" id="CHEBI:62242"/>
        <dbReference type="ChEBI" id="CHEBI:62617"/>
    </reaction>
    <physiologicalReaction direction="right-to-left" evidence="28">
        <dbReference type="Rhea" id="RHEA:31201"/>
    </physiologicalReaction>
</comment>
<reference evidence="44 45" key="1">
    <citation type="submission" date="2018-08" db="EMBL/GenBank/DDBJ databases">
        <authorList>
            <person name="Laetsch R D."/>
            <person name="Stevens L."/>
            <person name="Kumar S."/>
            <person name="Blaxter L. M."/>
        </authorList>
    </citation>
    <scope>NUCLEOTIDE SEQUENCE [LARGE SCALE GENOMIC DNA]</scope>
</reference>
<comment type="catalytic activity">
    <reaction evidence="33">
        <text>(3S)-3-hydroxydodecanoyl-CoA + NAD(+) = 3-oxododecanoyl-CoA + NADH + H(+)</text>
        <dbReference type="Rhea" id="RHEA:31179"/>
        <dbReference type="ChEBI" id="CHEBI:15378"/>
        <dbReference type="ChEBI" id="CHEBI:57540"/>
        <dbReference type="ChEBI" id="CHEBI:57945"/>
        <dbReference type="ChEBI" id="CHEBI:62558"/>
        <dbReference type="ChEBI" id="CHEBI:62615"/>
    </reaction>
    <physiologicalReaction direction="left-to-right" evidence="33">
        <dbReference type="Rhea" id="RHEA:31180"/>
    </physiologicalReaction>
</comment>
<dbReference type="GO" id="GO:0006635">
    <property type="term" value="P:fatty acid beta-oxidation"/>
    <property type="evidence" value="ECO:0007669"/>
    <property type="project" value="UniProtKB-UniPathway"/>
</dbReference>
<evidence type="ECO:0000256" key="8">
    <source>
        <dbReference type="ARBA" id="ARBA00022553"/>
    </source>
</evidence>
<evidence type="ECO:0000256" key="3">
    <source>
        <dbReference type="ARBA" id="ARBA00005005"/>
    </source>
</evidence>
<dbReference type="SUPFAM" id="SSF52096">
    <property type="entry name" value="ClpP/crotonase"/>
    <property type="match status" value="1"/>
</dbReference>
<evidence type="ECO:0000256" key="17">
    <source>
        <dbReference type="ARBA" id="ARBA00023128"/>
    </source>
</evidence>
<dbReference type="InterPro" id="IPR036291">
    <property type="entry name" value="NAD(P)-bd_dom_sf"/>
</dbReference>
<evidence type="ECO:0000313" key="44">
    <source>
        <dbReference type="EMBL" id="VDK70537.1"/>
    </source>
</evidence>
<organism evidence="44 45">
    <name type="scientific">Litomosoides sigmodontis</name>
    <name type="common">Filarial nematode worm</name>
    <dbReference type="NCBI Taxonomy" id="42156"/>
    <lineage>
        <taxon>Eukaryota</taxon>
        <taxon>Metazoa</taxon>
        <taxon>Ecdysozoa</taxon>
        <taxon>Nematoda</taxon>
        <taxon>Chromadorea</taxon>
        <taxon>Rhabditida</taxon>
        <taxon>Spirurina</taxon>
        <taxon>Spiruromorpha</taxon>
        <taxon>Filarioidea</taxon>
        <taxon>Onchocercidae</taxon>
        <taxon>Litomosoides</taxon>
    </lineage>
</organism>
<evidence type="ECO:0000256" key="6">
    <source>
        <dbReference type="ARBA" id="ARBA00012076"/>
    </source>
</evidence>
<dbReference type="UniPathway" id="UPA00659"/>
<comment type="catalytic activity">
    <reaction evidence="21">
        <text>a (3S)-3-hydroxyacyl-CoA = a (2E)-enoyl-CoA + H2O</text>
        <dbReference type="Rhea" id="RHEA:16105"/>
        <dbReference type="ChEBI" id="CHEBI:15377"/>
        <dbReference type="ChEBI" id="CHEBI:57318"/>
        <dbReference type="ChEBI" id="CHEBI:58856"/>
        <dbReference type="EC" id="4.2.1.17"/>
    </reaction>
    <physiologicalReaction direction="right-to-left" evidence="21">
        <dbReference type="Rhea" id="RHEA:16107"/>
    </physiologicalReaction>
</comment>